<protein>
    <submittedName>
        <fullName evidence="6">AraC family transcriptional regulator</fullName>
    </submittedName>
</protein>
<dbReference type="KEGG" id="pmet:G4Y79_12460"/>
<dbReference type="PROSITE" id="PS01124">
    <property type="entry name" value="HTH_ARAC_FAMILY_2"/>
    <property type="match status" value="1"/>
</dbReference>
<gene>
    <name evidence="6" type="ORF">G4Y79_12460</name>
</gene>
<dbReference type="SUPFAM" id="SSF46689">
    <property type="entry name" value="Homeodomain-like"/>
    <property type="match status" value="2"/>
</dbReference>
<dbReference type="SMART" id="SM00342">
    <property type="entry name" value="HTH_ARAC"/>
    <property type="match status" value="1"/>
</dbReference>
<dbReference type="GO" id="GO:0003700">
    <property type="term" value="F:DNA-binding transcription factor activity"/>
    <property type="evidence" value="ECO:0007669"/>
    <property type="project" value="InterPro"/>
</dbReference>
<dbReference type="InterPro" id="IPR009057">
    <property type="entry name" value="Homeodomain-like_sf"/>
</dbReference>
<keyword evidence="3" id="KW-0010">Activator</keyword>
<dbReference type="EMBL" id="CP062983">
    <property type="protein sequence ID" value="QPC80530.1"/>
    <property type="molecule type" value="Genomic_DNA"/>
</dbReference>
<keyword evidence="4" id="KW-0804">Transcription</keyword>
<evidence type="ECO:0000256" key="2">
    <source>
        <dbReference type="ARBA" id="ARBA00023125"/>
    </source>
</evidence>
<organism evidence="6 7">
    <name type="scientific">Phototrophicus methaneseepsis</name>
    <dbReference type="NCBI Taxonomy" id="2710758"/>
    <lineage>
        <taxon>Bacteria</taxon>
        <taxon>Bacillati</taxon>
        <taxon>Chloroflexota</taxon>
        <taxon>Candidatus Thermofontia</taxon>
        <taxon>Phototrophicales</taxon>
        <taxon>Phototrophicaceae</taxon>
        <taxon>Phototrophicus</taxon>
    </lineage>
</organism>
<feature type="domain" description="HTH araC/xylS-type" evidence="5">
    <location>
        <begin position="183"/>
        <end position="280"/>
    </location>
</feature>
<evidence type="ECO:0000313" key="7">
    <source>
        <dbReference type="Proteomes" id="UP000594468"/>
    </source>
</evidence>
<dbReference type="InterPro" id="IPR018060">
    <property type="entry name" value="HTH_AraC"/>
</dbReference>
<dbReference type="PANTHER" id="PTHR46796">
    <property type="entry name" value="HTH-TYPE TRANSCRIPTIONAL ACTIVATOR RHAS-RELATED"/>
    <property type="match status" value="1"/>
</dbReference>
<dbReference type="InterPro" id="IPR018062">
    <property type="entry name" value="HTH_AraC-typ_CS"/>
</dbReference>
<proteinExistence type="predicted"/>
<name>A0A7S8E554_9CHLR</name>
<dbReference type="AlphaFoldDB" id="A0A7S8E554"/>
<dbReference type="PANTHER" id="PTHR46796:SF2">
    <property type="entry name" value="TRANSCRIPTIONAL REGULATORY PROTEIN"/>
    <property type="match status" value="1"/>
</dbReference>
<keyword evidence="7" id="KW-1185">Reference proteome</keyword>
<dbReference type="Proteomes" id="UP000594468">
    <property type="component" value="Chromosome"/>
</dbReference>
<dbReference type="RefSeq" id="WP_195168605.1">
    <property type="nucleotide sequence ID" value="NZ_CP062983.1"/>
</dbReference>
<accession>A0A7S8E554</accession>
<dbReference type="Gene3D" id="1.10.10.60">
    <property type="entry name" value="Homeodomain-like"/>
    <property type="match status" value="2"/>
</dbReference>
<sequence length="284" mass="32369">MAFHHLPSQQPVDQGITWYLPQMKHLRLMRARYVQHAFKPHAHDYFVLGIIETGLQSFTYGHDRLVTSPGSLIIINPGEVHTGEAAISEGFTYRALYPSVALMASIADAFHIKPTHIPSFSGGVAEDRQLFYWIRQLHHRSEYAPDSLALEEQLTHFFIALIQRYTQLPYGLKHYNTAPGAIATVCDYLEAHYEQNITLETLADLVHISPYHLARLFQRHTGISPHKYLENIRIRHAEQLLTMDMPIADVAFATGFSSQSHLTRTFKQILGTTPGEFAKKRKIV</sequence>
<dbReference type="GO" id="GO:0043565">
    <property type="term" value="F:sequence-specific DNA binding"/>
    <property type="evidence" value="ECO:0007669"/>
    <property type="project" value="InterPro"/>
</dbReference>
<dbReference type="Pfam" id="PF12833">
    <property type="entry name" value="HTH_18"/>
    <property type="match status" value="1"/>
</dbReference>
<evidence type="ECO:0000313" key="6">
    <source>
        <dbReference type="EMBL" id="QPC80530.1"/>
    </source>
</evidence>
<dbReference type="InterPro" id="IPR003313">
    <property type="entry name" value="AraC-bd"/>
</dbReference>
<evidence type="ECO:0000256" key="1">
    <source>
        <dbReference type="ARBA" id="ARBA00023015"/>
    </source>
</evidence>
<evidence type="ECO:0000256" key="3">
    <source>
        <dbReference type="ARBA" id="ARBA00023159"/>
    </source>
</evidence>
<evidence type="ECO:0000256" key="4">
    <source>
        <dbReference type="ARBA" id="ARBA00023163"/>
    </source>
</evidence>
<dbReference type="PROSITE" id="PS00041">
    <property type="entry name" value="HTH_ARAC_FAMILY_1"/>
    <property type="match status" value="1"/>
</dbReference>
<dbReference type="SUPFAM" id="SSF51215">
    <property type="entry name" value="Regulatory protein AraC"/>
    <property type="match status" value="1"/>
</dbReference>
<dbReference type="Pfam" id="PF02311">
    <property type="entry name" value="AraC_binding"/>
    <property type="match status" value="1"/>
</dbReference>
<dbReference type="InterPro" id="IPR037923">
    <property type="entry name" value="HTH-like"/>
</dbReference>
<dbReference type="InterPro" id="IPR050204">
    <property type="entry name" value="AraC_XylS_family_regulators"/>
</dbReference>
<reference evidence="6 7" key="1">
    <citation type="submission" date="2020-02" db="EMBL/GenBank/DDBJ databases">
        <authorList>
            <person name="Zheng R.K."/>
            <person name="Sun C.M."/>
        </authorList>
    </citation>
    <scope>NUCLEOTIDE SEQUENCE [LARGE SCALE GENOMIC DNA]</scope>
    <source>
        <strain evidence="7">rifampicinis</strain>
    </source>
</reference>
<keyword evidence="2" id="KW-0238">DNA-binding</keyword>
<keyword evidence="1" id="KW-0805">Transcription regulation</keyword>
<evidence type="ECO:0000259" key="5">
    <source>
        <dbReference type="PROSITE" id="PS01124"/>
    </source>
</evidence>